<proteinExistence type="predicted"/>
<protein>
    <submittedName>
        <fullName evidence="1">Uncharacterized protein</fullName>
    </submittedName>
</protein>
<organism evidence="1 2">
    <name type="scientific">Smallanthus sonchifolius</name>
    <dbReference type="NCBI Taxonomy" id="185202"/>
    <lineage>
        <taxon>Eukaryota</taxon>
        <taxon>Viridiplantae</taxon>
        <taxon>Streptophyta</taxon>
        <taxon>Embryophyta</taxon>
        <taxon>Tracheophyta</taxon>
        <taxon>Spermatophyta</taxon>
        <taxon>Magnoliopsida</taxon>
        <taxon>eudicotyledons</taxon>
        <taxon>Gunneridae</taxon>
        <taxon>Pentapetalae</taxon>
        <taxon>asterids</taxon>
        <taxon>campanulids</taxon>
        <taxon>Asterales</taxon>
        <taxon>Asteraceae</taxon>
        <taxon>Asteroideae</taxon>
        <taxon>Heliantheae alliance</taxon>
        <taxon>Millerieae</taxon>
        <taxon>Smallanthus</taxon>
    </lineage>
</organism>
<evidence type="ECO:0000313" key="2">
    <source>
        <dbReference type="Proteomes" id="UP001056120"/>
    </source>
</evidence>
<name>A0ACB9JNG7_9ASTR</name>
<reference evidence="1 2" key="2">
    <citation type="journal article" date="2022" name="Mol. Ecol. Resour.">
        <title>The genomes of chicory, endive, great burdock and yacon provide insights into Asteraceae paleo-polyploidization history and plant inulin production.</title>
        <authorList>
            <person name="Fan W."/>
            <person name="Wang S."/>
            <person name="Wang H."/>
            <person name="Wang A."/>
            <person name="Jiang F."/>
            <person name="Liu H."/>
            <person name="Zhao H."/>
            <person name="Xu D."/>
            <person name="Zhang Y."/>
        </authorList>
    </citation>
    <scope>NUCLEOTIDE SEQUENCE [LARGE SCALE GENOMIC DNA]</scope>
    <source>
        <strain evidence="2">cv. Yunnan</strain>
        <tissue evidence="1">Leaves</tissue>
    </source>
</reference>
<sequence>MVREEKVGQEKLAFYSFEDFDGMPDGLAHLIHKITYEIEFYGDFDGNFHKSLELDLDLSVALLGHHSTSLWVCFVRQIFNIFIHDNTKKKLFVLGSFETVRCDPSIWYVRDKVQPCVKAFAVHNQASFPDQVLQMFTGSKVDYGTVKLVLFDIDSNQIVSSGPLSILKHTKSSILQLWMMAYGV</sequence>
<accession>A0ACB9JNG7</accession>
<keyword evidence="2" id="KW-1185">Reference proteome</keyword>
<comment type="caution">
    <text evidence="1">The sequence shown here is derived from an EMBL/GenBank/DDBJ whole genome shotgun (WGS) entry which is preliminary data.</text>
</comment>
<dbReference type="EMBL" id="CM042020">
    <property type="protein sequence ID" value="KAI3821193.1"/>
    <property type="molecule type" value="Genomic_DNA"/>
</dbReference>
<dbReference type="Proteomes" id="UP001056120">
    <property type="component" value="Linkage Group LG03"/>
</dbReference>
<reference evidence="2" key="1">
    <citation type="journal article" date="2022" name="Mol. Ecol. Resour.">
        <title>The genomes of chicory, endive, great burdock and yacon provide insights into Asteraceae palaeo-polyploidization history and plant inulin production.</title>
        <authorList>
            <person name="Fan W."/>
            <person name="Wang S."/>
            <person name="Wang H."/>
            <person name="Wang A."/>
            <person name="Jiang F."/>
            <person name="Liu H."/>
            <person name="Zhao H."/>
            <person name="Xu D."/>
            <person name="Zhang Y."/>
        </authorList>
    </citation>
    <scope>NUCLEOTIDE SEQUENCE [LARGE SCALE GENOMIC DNA]</scope>
    <source>
        <strain evidence="2">cv. Yunnan</strain>
    </source>
</reference>
<evidence type="ECO:0000313" key="1">
    <source>
        <dbReference type="EMBL" id="KAI3821193.1"/>
    </source>
</evidence>
<gene>
    <name evidence="1" type="ORF">L1987_08752</name>
</gene>